<dbReference type="Proteomes" id="UP000714420">
    <property type="component" value="Unassembled WGS sequence"/>
</dbReference>
<dbReference type="RefSeq" id="WP_172272173.1">
    <property type="nucleotide sequence ID" value="NZ_CASGMU010000001.1"/>
</dbReference>
<gene>
    <name evidence="2" type="ORF">HPS56_00430</name>
</gene>
<evidence type="ECO:0000256" key="1">
    <source>
        <dbReference type="SAM" id="Phobius"/>
    </source>
</evidence>
<sequence length="473" mass="54010">MTKKRQRYINPLTVILLLSPFIIYALSKLLPISDDWTYFTTPYYDFGEGVYNRIIPQIGYWRPFDGLFGYVLSLNDSLFPTLNHIAVYSGHLGGTILVYHLARILGLKRSSGYMASIFFFISPGMLGTVLGIDSMNQVYSQLWGLTATWLYLKSDKCNYKAAWIICALIATLAKENGTVFLIIPQIIAYGFNRISLKTAMKDSVYALIAITVYFALRIYLTAETSAVNGEYLDNSLFRKIKNIGVFIGLTWLPLDYISLAYKPERNYFTVVITLLLSMPFITVLFYQKRYYVITKECLSLIVCMLIAASPHLVTLFSTMHAYAGLGMAALIICFLTDKFNTYKTIDRLFALFILSCTFIAWHHWQKSYESGLTGKKMAMDIIARTDTPVKNLCVINVIGNEKKYSSFCAIPREAFGWGLSLKHYTGYKWPEKIDNMNFEKYDTLEINRYADMITGQGFERVLVVHGDTIDIIR</sequence>
<dbReference type="EMBL" id="JABKKF010000001">
    <property type="protein sequence ID" value="NPD90838.1"/>
    <property type="molecule type" value="Genomic_DNA"/>
</dbReference>
<keyword evidence="1" id="KW-1133">Transmembrane helix</keyword>
<keyword evidence="3" id="KW-1185">Reference proteome</keyword>
<feature type="transmembrane region" description="Helical" evidence="1">
    <location>
        <begin position="113"/>
        <end position="132"/>
    </location>
</feature>
<organism evidence="2 3">
    <name type="scientific">Xylanibacter muris</name>
    <dbReference type="NCBI Taxonomy" id="2736290"/>
    <lineage>
        <taxon>Bacteria</taxon>
        <taxon>Pseudomonadati</taxon>
        <taxon>Bacteroidota</taxon>
        <taxon>Bacteroidia</taxon>
        <taxon>Bacteroidales</taxon>
        <taxon>Prevotellaceae</taxon>
        <taxon>Xylanibacter</taxon>
    </lineage>
</organism>
<feature type="transmembrane region" description="Helical" evidence="1">
    <location>
        <begin position="82"/>
        <end position="101"/>
    </location>
</feature>
<feature type="transmembrane region" description="Helical" evidence="1">
    <location>
        <begin position="348"/>
        <end position="364"/>
    </location>
</feature>
<accession>A0ABX2AJ92</accession>
<name>A0ABX2AJ92_9BACT</name>
<keyword evidence="1" id="KW-0472">Membrane</keyword>
<comment type="caution">
    <text evidence="2">The sequence shown here is derived from an EMBL/GenBank/DDBJ whole genome shotgun (WGS) entry which is preliminary data.</text>
</comment>
<feature type="transmembrane region" description="Helical" evidence="1">
    <location>
        <begin position="203"/>
        <end position="222"/>
    </location>
</feature>
<evidence type="ECO:0008006" key="4">
    <source>
        <dbReference type="Google" id="ProtNLM"/>
    </source>
</evidence>
<feature type="transmembrane region" description="Helical" evidence="1">
    <location>
        <begin position="319"/>
        <end position="336"/>
    </location>
</feature>
<protein>
    <recommendedName>
        <fullName evidence="4">Glycosyltransferase RgtA/B/C/D-like domain-containing protein</fullName>
    </recommendedName>
</protein>
<evidence type="ECO:0000313" key="2">
    <source>
        <dbReference type="EMBL" id="NPD90838.1"/>
    </source>
</evidence>
<proteinExistence type="predicted"/>
<feature type="transmembrane region" description="Helical" evidence="1">
    <location>
        <begin position="161"/>
        <end position="183"/>
    </location>
</feature>
<feature type="transmembrane region" description="Helical" evidence="1">
    <location>
        <begin position="12"/>
        <end position="30"/>
    </location>
</feature>
<reference evidence="2 3" key="1">
    <citation type="submission" date="2020-05" db="EMBL/GenBank/DDBJ databases">
        <title>Distinct polysaccharide utilization as determinants for interspecies competition between intestinal Prevotella spp.</title>
        <authorList>
            <person name="Galvez E.J.C."/>
            <person name="Iljazovic A."/>
            <person name="Strowig T."/>
        </authorList>
    </citation>
    <scope>NUCLEOTIDE SEQUENCE [LARGE SCALE GENOMIC DNA]</scope>
    <source>
        <strain evidence="2 3">PMUR</strain>
    </source>
</reference>
<feature type="transmembrane region" description="Helical" evidence="1">
    <location>
        <begin position="243"/>
        <end position="261"/>
    </location>
</feature>
<feature type="transmembrane region" description="Helical" evidence="1">
    <location>
        <begin position="267"/>
        <end position="285"/>
    </location>
</feature>
<evidence type="ECO:0000313" key="3">
    <source>
        <dbReference type="Proteomes" id="UP000714420"/>
    </source>
</evidence>
<keyword evidence="1" id="KW-0812">Transmembrane</keyword>